<dbReference type="InterPro" id="IPR003593">
    <property type="entry name" value="AAA+_ATPase"/>
</dbReference>
<dbReference type="SUPFAM" id="SSF52540">
    <property type="entry name" value="P-loop containing nucleoside triphosphate hydrolases"/>
    <property type="match status" value="1"/>
</dbReference>
<dbReference type="PANTHER" id="PTHR43776:SF7">
    <property type="entry name" value="D,D-DIPEPTIDE TRANSPORT ATP-BINDING PROTEIN DDPF-RELATED"/>
    <property type="match status" value="1"/>
</dbReference>
<dbReference type="CDD" id="cd03257">
    <property type="entry name" value="ABC_NikE_OppD_transporters"/>
    <property type="match status" value="1"/>
</dbReference>
<dbReference type="InterPro" id="IPR027417">
    <property type="entry name" value="P-loop_NTPase"/>
</dbReference>
<keyword evidence="7" id="KW-1185">Reference proteome</keyword>
<evidence type="ECO:0000256" key="2">
    <source>
        <dbReference type="ARBA" id="ARBA00022448"/>
    </source>
</evidence>
<dbReference type="PROSITE" id="PS00211">
    <property type="entry name" value="ABC_TRANSPORTER_1"/>
    <property type="match status" value="1"/>
</dbReference>
<dbReference type="GO" id="GO:0016887">
    <property type="term" value="F:ATP hydrolysis activity"/>
    <property type="evidence" value="ECO:0007669"/>
    <property type="project" value="InterPro"/>
</dbReference>
<evidence type="ECO:0000313" key="7">
    <source>
        <dbReference type="Proteomes" id="UP000316988"/>
    </source>
</evidence>
<dbReference type="EMBL" id="VLNT01000010">
    <property type="protein sequence ID" value="TSD62213.1"/>
    <property type="molecule type" value="Genomic_DNA"/>
</dbReference>
<evidence type="ECO:0000256" key="3">
    <source>
        <dbReference type="ARBA" id="ARBA00022741"/>
    </source>
</evidence>
<reference evidence="6 7" key="1">
    <citation type="submission" date="2019-07" db="EMBL/GenBank/DDBJ databases">
        <authorList>
            <person name="Zhao L.H."/>
        </authorList>
    </citation>
    <scope>NUCLEOTIDE SEQUENCE [LARGE SCALE GENOMIC DNA]</scope>
    <source>
        <strain evidence="6 7">Co35</strain>
    </source>
</reference>
<dbReference type="GO" id="GO:0005524">
    <property type="term" value="F:ATP binding"/>
    <property type="evidence" value="ECO:0007669"/>
    <property type="project" value="UniProtKB-KW"/>
</dbReference>
<dbReference type="OrthoDB" id="5357528at2"/>
<protein>
    <submittedName>
        <fullName evidence="6">ABC transporter ATP-binding protein</fullName>
    </submittedName>
</protein>
<evidence type="ECO:0000259" key="5">
    <source>
        <dbReference type="PROSITE" id="PS50893"/>
    </source>
</evidence>
<comment type="caution">
    <text evidence="6">The sequence shown here is derived from an EMBL/GenBank/DDBJ whole genome shotgun (WGS) entry which is preliminary data.</text>
</comment>
<proteinExistence type="inferred from homology"/>
<dbReference type="Pfam" id="PF00005">
    <property type="entry name" value="ABC_tran"/>
    <property type="match status" value="1"/>
</dbReference>
<sequence length="266" mass="28894">MTTELLGSIEDLTVTFARRPRWGDLRPKPFTAVDHATLDLRAGEITGLVGESGSGKSTVARALLKLTPFTGDATICGFDLSTLPTPPPLAYRRTVQAVFQDPLQALNPRHSVADIVAEPLVLHTDLGSRERRDRVIATLESVGLDSGFLPRTTRELSGGQRQRVAIARAIIVDPSLLILDEALSALDVTTAASVARLLHGLLRPDSAMLFIGHDLAMIRQLCDRVHVMREGRIVESGTADEVCGSPQHEYTRLLVDSIPQLLRADT</sequence>
<keyword evidence="3" id="KW-0547">Nucleotide-binding</keyword>
<dbReference type="PROSITE" id="PS50893">
    <property type="entry name" value="ABC_TRANSPORTER_2"/>
    <property type="match status" value="1"/>
</dbReference>
<comment type="similarity">
    <text evidence="1">Belongs to the ABC transporter superfamily.</text>
</comment>
<keyword evidence="2" id="KW-0813">Transport</keyword>
<dbReference type="RefSeq" id="WP_143913928.1">
    <property type="nucleotide sequence ID" value="NZ_VLNT01000010.1"/>
</dbReference>
<name>A0A554S777_9ACTN</name>
<organism evidence="6 7">
    <name type="scientific">Aeromicrobium piscarium</name>
    <dbReference type="NCBI Taxonomy" id="2590901"/>
    <lineage>
        <taxon>Bacteria</taxon>
        <taxon>Bacillati</taxon>
        <taxon>Actinomycetota</taxon>
        <taxon>Actinomycetes</taxon>
        <taxon>Propionibacteriales</taxon>
        <taxon>Nocardioidaceae</taxon>
        <taxon>Aeromicrobium</taxon>
    </lineage>
</organism>
<evidence type="ECO:0000313" key="6">
    <source>
        <dbReference type="EMBL" id="TSD62213.1"/>
    </source>
</evidence>
<evidence type="ECO:0000256" key="4">
    <source>
        <dbReference type="ARBA" id="ARBA00022840"/>
    </source>
</evidence>
<dbReference type="Proteomes" id="UP000316988">
    <property type="component" value="Unassembled WGS sequence"/>
</dbReference>
<dbReference type="GO" id="GO:0055085">
    <property type="term" value="P:transmembrane transport"/>
    <property type="evidence" value="ECO:0007669"/>
    <property type="project" value="UniProtKB-ARBA"/>
</dbReference>
<dbReference type="SMART" id="SM00382">
    <property type="entry name" value="AAA"/>
    <property type="match status" value="1"/>
</dbReference>
<gene>
    <name evidence="6" type="ORF">FNM00_12745</name>
</gene>
<feature type="domain" description="ABC transporter" evidence="5">
    <location>
        <begin position="9"/>
        <end position="255"/>
    </location>
</feature>
<keyword evidence="4 6" id="KW-0067">ATP-binding</keyword>
<dbReference type="PANTHER" id="PTHR43776">
    <property type="entry name" value="TRANSPORT ATP-BINDING PROTEIN"/>
    <property type="match status" value="1"/>
</dbReference>
<dbReference type="AlphaFoldDB" id="A0A554S777"/>
<dbReference type="InterPro" id="IPR003439">
    <property type="entry name" value="ABC_transporter-like_ATP-bd"/>
</dbReference>
<dbReference type="Gene3D" id="3.40.50.300">
    <property type="entry name" value="P-loop containing nucleotide triphosphate hydrolases"/>
    <property type="match status" value="1"/>
</dbReference>
<evidence type="ECO:0000256" key="1">
    <source>
        <dbReference type="ARBA" id="ARBA00005417"/>
    </source>
</evidence>
<dbReference type="InterPro" id="IPR050319">
    <property type="entry name" value="ABC_transp_ATP-bind"/>
</dbReference>
<dbReference type="InterPro" id="IPR017871">
    <property type="entry name" value="ABC_transporter-like_CS"/>
</dbReference>
<accession>A0A554S777</accession>